<feature type="transmembrane region" description="Helical" evidence="1">
    <location>
        <begin position="77"/>
        <end position="93"/>
    </location>
</feature>
<keyword evidence="1" id="KW-1133">Transmembrane helix</keyword>
<name>A0A5B9RGV4_9BILA</name>
<feature type="transmembrane region" description="Helical" evidence="1">
    <location>
        <begin position="45"/>
        <end position="65"/>
    </location>
</feature>
<reference evidence="2" key="1">
    <citation type="journal article" date="2019" name="Zookeys">
        <title>Characterization of the complete mitochondrial genome of Brentisentisyangtzensis Yu &amp; Wu, 1989 (Acanthocephala, Illiosentidae).</title>
        <authorList>
            <person name="Song R."/>
            <person name="Zhang D."/>
            <person name="Gao J.-W."/>
            <person name="Cheng X.-F."/>
            <person name="Xie M."/>
            <person name="Li H."/>
            <person name="Wu Y.-A."/>
        </authorList>
    </citation>
    <scope>NUCLEOTIDE SEQUENCE</scope>
</reference>
<feature type="transmembrane region" description="Helical" evidence="1">
    <location>
        <begin position="7"/>
        <end position="39"/>
    </location>
</feature>
<proteinExistence type="predicted"/>
<dbReference type="EMBL" id="MK651258">
    <property type="protein sequence ID" value="QEG77736.1"/>
    <property type="molecule type" value="Genomic_DNA"/>
</dbReference>
<geneLocation type="mitochondrion" evidence="2"/>
<evidence type="ECO:0000313" key="2">
    <source>
        <dbReference type="EMBL" id="QEG77736.1"/>
    </source>
</evidence>
<sequence length="145" mass="16228">MVKGSFLMLVFTSPIFIGSLSPSMIAILMIVVLFLALLLGLGSGIDLWVSYFIIYASGVVVLLIYMSSTAFNSKNSVYGFFVGFFIILMWFFLEALYTNPVGSFTYGWSGSVYMIMMLFVSLMVVLSVGMINMIFYHFEGAMRKL</sequence>
<protein>
    <submittedName>
        <fullName evidence="2">NADH dehydrogenase subunit 6</fullName>
    </submittedName>
</protein>
<accession>A0A5B9RGV4</accession>
<keyword evidence="1" id="KW-0812">Transmembrane</keyword>
<organism evidence="2">
    <name type="scientific">Brentisentis yangtzensis</name>
    <dbReference type="NCBI Taxonomy" id="2604967"/>
    <lineage>
        <taxon>Eukaryota</taxon>
        <taxon>Metazoa</taxon>
        <taxon>Spiralia</taxon>
        <taxon>Lophotrochozoa</taxon>
        <taxon>Acanthocephala</taxon>
        <taxon>Palaeacanthocephala</taxon>
        <taxon>Echinorhynchida</taxon>
        <taxon>Leptorhynchoididae</taxon>
        <taxon>Brentisentis</taxon>
    </lineage>
</organism>
<feature type="transmembrane region" description="Helical" evidence="1">
    <location>
        <begin position="113"/>
        <end position="136"/>
    </location>
</feature>
<gene>
    <name evidence="2" type="primary">nad6</name>
</gene>
<keyword evidence="1" id="KW-0472">Membrane</keyword>
<evidence type="ECO:0000256" key="1">
    <source>
        <dbReference type="SAM" id="Phobius"/>
    </source>
</evidence>
<keyword evidence="2" id="KW-0496">Mitochondrion</keyword>
<dbReference type="AlphaFoldDB" id="A0A5B9RGV4"/>